<dbReference type="PANTHER" id="PTHR36302:SF1">
    <property type="entry name" value="COPPER CHAPERONE PCU(A)C"/>
    <property type="match status" value="1"/>
</dbReference>
<dbReference type="InterPro" id="IPR007410">
    <property type="entry name" value="LpqE-like"/>
</dbReference>
<feature type="chain" id="PRO_5046506018" evidence="1">
    <location>
        <begin position="24"/>
        <end position="144"/>
    </location>
</feature>
<dbReference type="SUPFAM" id="SSF110087">
    <property type="entry name" value="DR1885-like metal-binding protein"/>
    <property type="match status" value="1"/>
</dbReference>
<protein>
    <submittedName>
        <fullName evidence="2">Copper chaperone PCu(A)C</fullName>
    </submittedName>
</protein>
<evidence type="ECO:0000256" key="1">
    <source>
        <dbReference type="SAM" id="SignalP"/>
    </source>
</evidence>
<dbReference type="RefSeq" id="WP_250063083.1">
    <property type="nucleotide sequence ID" value="NZ_JAIKTS010000001.1"/>
</dbReference>
<sequence length="144" mass="15185">MITKPFACVLLSVAGLAAGPLMAQEGCVRFDDGWIRLPAMPHMAAGYGTLRNDCGSGVAVVAAGSDAFAEVTLHETTLDDGVSRMREITRLPLAAGQAAELKPGGLHLMLMHGKAPLQEGQRVPIRLSLADGTRVDGELQVRRP</sequence>
<comment type="caution">
    <text evidence="2">The sequence shown here is derived from an EMBL/GenBank/DDBJ whole genome shotgun (WGS) entry which is preliminary data.</text>
</comment>
<proteinExistence type="predicted"/>
<gene>
    <name evidence="2" type="ORF">K5L01_06725</name>
</gene>
<evidence type="ECO:0000313" key="3">
    <source>
        <dbReference type="Proteomes" id="UP001431235"/>
    </source>
</evidence>
<reference evidence="2 3" key="1">
    <citation type="submission" date="2021-08" db="EMBL/GenBank/DDBJ databases">
        <title>Novel members of of the genus Stenotrophomonas from differernt environment.</title>
        <authorList>
            <person name="Deng Y."/>
        </authorList>
    </citation>
    <scope>NUCLEOTIDE SEQUENCE [LARGE SCALE GENOMIC DNA]</scope>
    <source>
        <strain evidence="2 3">CPCC 101365</strain>
    </source>
</reference>
<dbReference type="InterPro" id="IPR036182">
    <property type="entry name" value="PCuAC_sf"/>
</dbReference>
<accession>A0ABT0SGZ7</accession>
<feature type="signal peptide" evidence="1">
    <location>
        <begin position="1"/>
        <end position="23"/>
    </location>
</feature>
<dbReference type="PANTHER" id="PTHR36302">
    <property type="entry name" value="BLR7088 PROTEIN"/>
    <property type="match status" value="1"/>
</dbReference>
<dbReference type="Gene3D" id="2.60.40.1890">
    <property type="entry name" value="PCu(A)C copper chaperone"/>
    <property type="match status" value="1"/>
</dbReference>
<dbReference type="Pfam" id="PF04314">
    <property type="entry name" value="PCuAC"/>
    <property type="match status" value="1"/>
</dbReference>
<keyword evidence="3" id="KW-1185">Reference proteome</keyword>
<dbReference type="Proteomes" id="UP001431235">
    <property type="component" value="Unassembled WGS sequence"/>
</dbReference>
<organism evidence="2 3">
    <name type="scientific">Stenotrophomonas mori</name>
    <dbReference type="NCBI Taxonomy" id="2871096"/>
    <lineage>
        <taxon>Bacteria</taxon>
        <taxon>Pseudomonadati</taxon>
        <taxon>Pseudomonadota</taxon>
        <taxon>Gammaproteobacteria</taxon>
        <taxon>Lysobacterales</taxon>
        <taxon>Lysobacteraceae</taxon>
        <taxon>Stenotrophomonas</taxon>
    </lineage>
</organism>
<dbReference type="EMBL" id="JAIKTS010000001">
    <property type="protein sequence ID" value="MCL7714343.1"/>
    <property type="molecule type" value="Genomic_DNA"/>
</dbReference>
<keyword evidence="1" id="KW-0732">Signal</keyword>
<dbReference type="InterPro" id="IPR058248">
    <property type="entry name" value="Lxx211020-like"/>
</dbReference>
<evidence type="ECO:0000313" key="2">
    <source>
        <dbReference type="EMBL" id="MCL7714343.1"/>
    </source>
</evidence>
<name>A0ABT0SGZ7_9GAMM</name>